<organism evidence="1">
    <name type="scientific">marine sediment metagenome</name>
    <dbReference type="NCBI Taxonomy" id="412755"/>
    <lineage>
        <taxon>unclassified sequences</taxon>
        <taxon>metagenomes</taxon>
        <taxon>ecological metagenomes</taxon>
    </lineage>
</organism>
<evidence type="ECO:0000313" key="1">
    <source>
        <dbReference type="EMBL" id="GAI48652.1"/>
    </source>
</evidence>
<accession>X1NX79</accession>
<protein>
    <submittedName>
        <fullName evidence="1">Uncharacterized protein</fullName>
    </submittedName>
</protein>
<feature type="non-terminal residue" evidence="1">
    <location>
        <position position="53"/>
    </location>
</feature>
<name>X1NX79_9ZZZZ</name>
<dbReference type="AlphaFoldDB" id="X1NX79"/>
<dbReference type="EMBL" id="BARV01042534">
    <property type="protein sequence ID" value="GAI48652.1"/>
    <property type="molecule type" value="Genomic_DNA"/>
</dbReference>
<reference evidence="1" key="1">
    <citation type="journal article" date="2014" name="Front. Microbiol.">
        <title>High frequency of phylogenetically diverse reductive dehalogenase-homologous genes in deep subseafloor sedimentary metagenomes.</title>
        <authorList>
            <person name="Kawai M."/>
            <person name="Futagami T."/>
            <person name="Toyoda A."/>
            <person name="Takaki Y."/>
            <person name="Nishi S."/>
            <person name="Hori S."/>
            <person name="Arai W."/>
            <person name="Tsubouchi T."/>
            <person name="Morono Y."/>
            <person name="Uchiyama I."/>
            <person name="Ito T."/>
            <person name="Fujiyama A."/>
            <person name="Inagaki F."/>
            <person name="Takami H."/>
        </authorList>
    </citation>
    <scope>NUCLEOTIDE SEQUENCE</scope>
    <source>
        <strain evidence="1">Expedition CK06-06</strain>
    </source>
</reference>
<proteinExistence type="predicted"/>
<sequence>MLEKDRAKGISATSRAEISNFVKEGLYKKLISKHKWVNNRPPFGYKIDKHKYL</sequence>
<comment type="caution">
    <text evidence="1">The sequence shown here is derived from an EMBL/GenBank/DDBJ whole genome shotgun (WGS) entry which is preliminary data.</text>
</comment>
<gene>
    <name evidence="1" type="ORF">S06H3_63921</name>
</gene>